<evidence type="ECO:0000256" key="2">
    <source>
        <dbReference type="ARBA" id="ARBA00004167"/>
    </source>
</evidence>
<keyword evidence="16" id="KW-1185">Reference proteome</keyword>
<dbReference type="GO" id="GO:0004497">
    <property type="term" value="F:monooxygenase activity"/>
    <property type="evidence" value="ECO:0007669"/>
    <property type="project" value="UniProtKB-KW"/>
</dbReference>
<dbReference type="InterPro" id="IPR002401">
    <property type="entry name" value="Cyt_P450_E_grp-I"/>
</dbReference>
<evidence type="ECO:0000256" key="12">
    <source>
        <dbReference type="PIRSR" id="PIRSR602401-1"/>
    </source>
</evidence>
<dbReference type="InterPro" id="IPR017972">
    <property type="entry name" value="Cyt_P450_CS"/>
</dbReference>
<dbReference type="PANTHER" id="PTHR47944">
    <property type="entry name" value="CYTOCHROME P450 98A9"/>
    <property type="match status" value="1"/>
</dbReference>
<comment type="similarity">
    <text evidence="3 13">Belongs to the cytochrome P450 family.</text>
</comment>
<evidence type="ECO:0000256" key="3">
    <source>
        <dbReference type="ARBA" id="ARBA00010617"/>
    </source>
</evidence>
<protein>
    <recommendedName>
        <fullName evidence="17">Cytochrome P450</fullName>
    </recommendedName>
</protein>
<dbReference type="Gene3D" id="1.10.630.10">
    <property type="entry name" value="Cytochrome P450"/>
    <property type="match status" value="1"/>
</dbReference>
<keyword evidence="5 14" id="KW-0812">Transmembrane</keyword>
<dbReference type="GO" id="GO:0016717">
    <property type="term" value="F:oxidoreductase activity, acting on paired donors, with oxidation of a pair of donors resulting in the reduction of molecular oxygen to two molecules of water"/>
    <property type="evidence" value="ECO:0007669"/>
    <property type="project" value="UniProtKB-ARBA"/>
</dbReference>
<keyword evidence="8 13" id="KW-0560">Oxidoreductase</keyword>
<feature type="binding site" description="axial binding residue" evidence="12">
    <location>
        <position position="452"/>
    </location>
    <ligand>
        <name>heme</name>
        <dbReference type="ChEBI" id="CHEBI:30413"/>
    </ligand>
    <ligandPart>
        <name>Fe</name>
        <dbReference type="ChEBI" id="CHEBI:18248"/>
    </ligandPart>
</feature>
<evidence type="ECO:0000313" key="16">
    <source>
        <dbReference type="Proteomes" id="UP001177140"/>
    </source>
</evidence>
<keyword evidence="7 14" id="KW-1133">Transmembrane helix</keyword>
<evidence type="ECO:0008006" key="17">
    <source>
        <dbReference type="Google" id="ProtNLM"/>
    </source>
</evidence>
<keyword evidence="11 14" id="KW-0472">Membrane</keyword>
<gene>
    <name evidence="15" type="ORF">MKW94_004578</name>
</gene>
<evidence type="ECO:0000256" key="9">
    <source>
        <dbReference type="ARBA" id="ARBA00023004"/>
    </source>
</evidence>
<accession>A0AA41S998</accession>
<dbReference type="Proteomes" id="UP001177140">
    <property type="component" value="Unassembled WGS sequence"/>
</dbReference>
<evidence type="ECO:0000256" key="5">
    <source>
        <dbReference type="ARBA" id="ARBA00022692"/>
    </source>
</evidence>
<evidence type="ECO:0000256" key="14">
    <source>
        <dbReference type="SAM" id="Phobius"/>
    </source>
</evidence>
<dbReference type="GO" id="GO:0020037">
    <property type="term" value="F:heme binding"/>
    <property type="evidence" value="ECO:0007669"/>
    <property type="project" value="InterPro"/>
</dbReference>
<keyword evidence="9 12" id="KW-0408">Iron</keyword>
<evidence type="ECO:0000256" key="6">
    <source>
        <dbReference type="ARBA" id="ARBA00022723"/>
    </source>
</evidence>
<dbReference type="Pfam" id="PF00067">
    <property type="entry name" value="p450"/>
    <property type="match status" value="1"/>
</dbReference>
<comment type="caution">
    <text evidence="15">The sequence shown here is derived from an EMBL/GenBank/DDBJ whole genome shotgun (WGS) entry which is preliminary data.</text>
</comment>
<dbReference type="AlphaFoldDB" id="A0AA41S998"/>
<dbReference type="CDD" id="cd20618">
    <property type="entry name" value="CYP71_clan"/>
    <property type="match status" value="1"/>
</dbReference>
<evidence type="ECO:0000256" key="13">
    <source>
        <dbReference type="RuleBase" id="RU000461"/>
    </source>
</evidence>
<dbReference type="SUPFAM" id="SSF48264">
    <property type="entry name" value="Cytochrome P450"/>
    <property type="match status" value="1"/>
</dbReference>
<keyword evidence="6 12" id="KW-0479">Metal-binding</keyword>
<keyword evidence="10 13" id="KW-0503">Monooxygenase</keyword>
<dbReference type="InterPro" id="IPR001128">
    <property type="entry name" value="Cyt_P450"/>
</dbReference>
<evidence type="ECO:0000256" key="11">
    <source>
        <dbReference type="ARBA" id="ARBA00023136"/>
    </source>
</evidence>
<dbReference type="GO" id="GO:0016020">
    <property type="term" value="C:membrane"/>
    <property type="evidence" value="ECO:0007669"/>
    <property type="project" value="UniProtKB-SubCell"/>
</dbReference>
<dbReference type="GO" id="GO:0005506">
    <property type="term" value="F:iron ion binding"/>
    <property type="evidence" value="ECO:0007669"/>
    <property type="project" value="InterPro"/>
</dbReference>
<sequence>MEMPSYLMHAAACFAALVFLLKGFYLRRHKLNPPPGPKAWPIVGNLHQIDSLLPHHSIHHLSQKYGPLMQLKYGSRRVVVASSIEMARAFLKTHDASFSGRPKTAAGKYTTYNYSDIMWSQCDAYWRQARKMCTVELFSASRVQSFEYIRIEERRSLSKTLYKSKGMASNLRNHLADVSLNLISKIVLGRKYVGAEENDSKNGASFVTPNEFKEMIEELFLLNGVMNIGDYIPWLNFLDLQGYVKRMKALAPKFDRFLEHVLDEHVTKKEAAGNDFVAKDMVDVLLQFADNPSNEVKFTRTSVKAFTQDLLAGGTESSAMMVEWAISELLRTPEILKKATEELDRVIGRERWVKEEDIKNLPYIEAIIKETMRMHPVAPLLSPRMTSEHVNINGYDIPSGSHAYISVWAIGRDPTLWEEPERFNPERFIGETIGIKGQDFRLLPFGVGRRMCPGYSLGIKLIYSSLTNLLHGFNWKLPNGVKAHDLNMEEIWGLTVPRKIPLIVVSEPRLPDHLY</sequence>
<name>A0AA41S998_PAPNU</name>
<evidence type="ECO:0000256" key="7">
    <source>
        <dbReference type="ARBA" id="ARBA00022989"/>
    </source>
</evidence>
<dbReference type="PRINTS" id="PR00385">
    <property type="entry name" value="P450"/>
</dbReference>
<dbReference type="EMBL" id="JAJJMA010094371">
    <property type="protein sequence ID" value="MCL7029798.1"/>
    <property type="molecule type" value="Genomic_DNA"/>
</dbReference>
<keyword evidence="4 12" id="KW-0349">Heme</keyword>
<organism evidence="15 16">
    <name type="scientific">Papaver nudicaule</name>
    <name type="common">Iceland poppy</name>
    <dbReference type="NCBI Taxonomy" id="74823"/>
    <lineage>
        <taxon>Eukaryota</taxon>
        <taxon>Viridiplantae</taxon>
        <taxon>Streptophyta</taxon>
        <taxon>Embryophyta</taxon>
        <taxon>Tracheophyta</taxon>
        <taxon>Spermatophyta</taxon>
        <taxon>Magnoliopsida</taxon>
        <taxon>Ranunculales</taxon>
        <taxon>Papaveraceae</taxon>
        <taxon>Papaveroideae</taxon>
        <taxon>Papaver</taxon>
    </lineage>
</organism>
<dbReference type="InterPro" id="IPR036396">
    <property type="entry name" value="Cyt_P450_sf"/>
</dbReference>
<comment type="subcellular location">
    <subcellularLocation>
        <location evidence="2">Membrane</location>
        <topology evidence="2">Single-pass membrane protein</topology>
    </subcellularLocation>
</comment>
<evidence type="ECO:0000256" key="10">
    <source>
        <dbReference type="ARBA" id="ARBA00023033"/>
    </source>
</evidence>
<dbReference type="PANTHER" id="PTHR47944:SF4">
    <property type="entry name" value="OS09G0441700 PROTEIN"/>
    <property type="match status" value="1"/>
</dbReference>
<evidence type="ECO:0000256" key="4">
    <source>
        <dbReference type="ARBA" id="ARBA00022617"/>
    </source>
</evidence>
<evidence type="ECO:0000313" key="15">
    <source>
        <dbReference type="EMBL" id="MCL7029798.1"/>
    </source>
</evidence>
<evidence type="ECO:0000256" key="1">
    <source>
        <dbReference type="ARBA" id="ARBA00001971"/>
    </source>
</evidence>
<comment type="cofactor">
    <cofactor evidence="1 12">
        <name>heme</name>
        <dbReference type="ChEBI" id="CHEBI:30413"/>
    </cofactor>
</comment>
<proteinExistence type="inferred from homology"/>
<evidence type="ECO:0000256" key="8">
    <source>
        <dbReference type="ARBA" id="ARBA00023002"/>
    </source>
</evidence>
<dbReference type="PRINTS" id="PR00463">
    <property type="entry name" value="EP450I"/>
</dbReference>
<dbReference type="FunFam" id="1.10.630.10:FF:000038">
    <property type="entry name" value="Cytochrome P450 84A1"/>
    <property type="match status" value="1"/>
</dbReference>
<reference evidence="15" key="1">
    <citation type="submission" date="2022-03" db="EMBL/GenBank/DDBJ databases">
        <title>A functionally conserved STORR gene fusion in Papaver species that diverged 16.8 million years ago.</title>
        <authorList>
            <person name="Catania T."/>
        </authorList>
    </citation>
    <scope>NUCLEOTIDE SEQUENCE</scope>
    <source>
        <strain evidence="15">S-191538</strain>
    </source>
</reference>
<dbReference type="PROSITE" id="PS00086">
    <property type="entry name" value="CYTOCHROME_P450"/>
    <property type="match status" value="1"/>
</dbReference>
<feature type="transmembrane region" description="Helical" evidence="14">
    <location>
        <begin position="6"/>
        <end position="25"/>
    </location>
</feature>
<dbReference type="GO" id="GO:0033075">
    <property type="term" value="P:isoquinoline alkaloid biosynthetic process"/>
    <property type="evidence" value="ECO:0007669"/>
    <property type="project" value="UniProtKB-ARBA"/>
</dbReference>